<dbReference type="GO" id="GO:0005829">
    <property type="term" value="C:cytosol"/>
    <property type="evidence" value="ECO:0007669"/>
    <property type="project" value="TreeGrafter"/>
</dbReference>
<dbReference type="Gene3D" id="3.40.50.970">
    <property type="match status" value="2"/>
</dbReference>
<dbReference type="GO" id="GO:0006098">
    <property type="term" value="P:pentose-phosphate shunt"/>
    <property type="evidence" value="ECO:0007669"/>
    <property type="project" value="TreeGrafter"/>
</dbReference>
<dbReference type="CDD" id="cd07033">
    <property type="entry name" value="TPP_PYR_DXS_TK_like"/>
    <property type="match status" value="1"/>
</dbReference>
<evidence type="ECO:0000256" key="9">
    <source>
        <dbReference type="ARBA" id="ARBA00049473"/>
    </source>
</evidence>
<dbReference type="EC" id="2.2.1.1" evidence="3 10"/>
<protein>
    <recommendedName>
        <fullName evidence="4 10">Transketolase</fullName>
        <ecNumber evidence="3 10">2.2.1.1</ecNumber>
    </recommendedName>
</protein>
<organism evidence="17">
    <name type="scientific">uncultured Solirubrobacteraceae bacterium</name>
    <dbReference type="NCBI Taxonomy" id="1162706"/>
    <lineage>
        <taxon>Bacteria</taxon>
        <taxon>Bacillati</taxon>
        <taxon>Actinomycetota</taxon>
        <taxon>Thermoleophilia</taxon>
        <taxon>Solirubrobacterales</taxon>
        <taxon>Solirubrobacteraceae</taxon>
        <taxon>environmental samples</taxon>
    </lineage>
</organism>
<dbReference type="Gene3D" id="3.40.50.920">
    <property type="match status" value="1"/>
</dbReference>
<dbReference type="PROSITE" id="PS00802">
    <property type="entry name" value="TRANSKETOLASE_2"/>
    <property type="match status" value="1"/>
</dbReference>
<dbReference type="Pfam" id="PF22613">
    <property type="entry name" value="Transketolase_C_1"/>
    <property type="match status" value="1"/>
</dbReference>
<dbReference type="PANTHER" id="PTHR43522">
    <property type="entry name" value="TRANSKETOLASE"/>
    <property type="match status" value="1"/>
</dbReference>
<accession>A0A6J4SLF5</accession>
<dbReference type="SMART" id="SM00861">
    <property type="entry name" value="Transket_pyr"/>
    <property type="match status" value="1"/>
</dbReference>
<evidence type="ECO:0000259" key="16">
    <source>
        <dbReference type="SMART" id="SM00861"/>
    </source>
</evidence>
<dbReference type="InterPro" id="IPR033247">
    <property type="entry name" value="Transketolase_fam"/>
</dbReference>
<feature type="binding site" evidence="12">
    <location>
        <position position="524"/>
    </location>
    <ligand>
        <name>substrate</name>
    </ligand>
</feature>
<dbReference type="InterPro" id="IPR005478">
    <property type="entry name" value="Transketolase_bac-like"/>
</dbReference>
<dbReference type="Pfam" id="PF02779">
    <property type="entry name" value="Transket_pyr"/>
    <property type="match status" value="1"/>
</dbReference>
<keyword evidence="7 14" id="KW-0460">Magnesium</keyword>
<feature type="binding site" evidence="13">
    <location>
        <position position="191"/>
    </location>
    <ligand>
        <name>thiamine diphosphate</name>
        <dbReference type="ChEBI" id="CHEBI:58937"/>
    </ligand>
</feature>
<comment type="catalytic activity">
    <reaction evidence="9">
        <text>D-sedoheptulose 7-phosphate + D-glyceraldehyde 3-phosphate = aldehydo-D-ribose 5-phosphate + D-xylulose 5-phosphate</text>
        <dbReference type="Rhea" id="RHEA:10508"/>
        <dbReference type="ChEBI" id="CHEBI:57483"/>
        <dbReference type="ChEBI" id="CHEBI:57737"/>
        <dbReference type="ChEBI" id="CHEBI:58273"/>
        <dbReference type="ChEBI" id="CHEBI:59776"/>
        <dbReference type="EC" id="2.2.1.1"/>
    </reaction>
</comment>
<evidence type="ECO:0000256" key="15">
    <source>
        <dbReference type="PIRSR" id="PIRSR605478-5"/>
    </source>
</evidence>
<dbReference type="FunFam" id="3.40.50.970:FF:000004">
    <property type="entry name" value="Transketolase"/>
    <property type="match status" value="1"/>
</dbReference>
<sequence>MTAGPDQALDELCVNTIRTLSMDAVQKANSGHPGTPMALAPVAHVLYTRVMRHAPESPEWPDRDRFVLSAGHASMLLYSILHLTGYGISLEDIKNFRQLHSPAAGHPEYRYAPGIETTTGPLGQGIATAVGMALAERMLAARFNRDGHDIVDHYTYSIVSDGDLQEGISAEASSLAGHLGLGRLITFYDQNHISIEGDTDLAFSEDVGKRYEAYGWHVQDLREDIDLASLEGAVVAAKAVTDRPSLIIIRTHIAPGAPNKQDTHGAHGSPLGEEEIRLTKQAYGWPSEEPFFIPDEALAHFRRCVDRGERLEQEWRERFEAYRGAHPGLAAEFERIQAAELPEGWDAEVPSKGADEGSIATRKASGEVIQWAAGNVPELVGGSADLAPSTLTLIDDGGHVGPGAYDGRNLHFGIREHAMGAIVNGLSLHGLRAYGATFLIFSDYMKAAMRIAAQSHLGSIFVFTHDSIGLGEDGPTHQPVEQLASLRATPNLNVVRPAGFNETALAWRFALANKTTPTVMALSRQGLPVEDGVPADAIERGAYVLREGDGDPDLVLIATGSEVAVAQDAYALLEQEGISVRLVSMPCMERFAEQDQEYRDSVLPPSVSARVAVEAASSFGWHRWVGEHGDIVAMESFGASAPQKVLYDHFGFTGEQVAERARKVVRRLAGTSR</sequence>
<feature type="binding site" evidence="13">
    <location>
        <position position="72"/>
    </location>
    <ligand>
        <name>thiamine diphosphate</name>
        <dbReference type="ChEBI" id="CHEBI:58937"/>
    </ligand>
</feature>
<dbReference type="EMBL" id="CADCVP010000205">
    <property type="protein sequence ID" value="CAA9501754.1"/>
    <property type="molecule type" value="Genomic_DNA"/>
</dbReference>
<evidence type="ECO:0000256" key="4">
    <source>
        <dbReference type="ARBA" id="ARBA00016662"/>
    </source>
</evidence>
<dbReference type="GO" id="GO:0000287">
    <property type="term" value="F:magnesium ion binding"/>
    <property type="evidence" value="ECO:0007669"/>
    <property type="project" value="UniProtKB-ARBA"/>
</dbReference>
<keyword evidence="5 17" id="KW-0808">Transferase</keyword>
<evidence type="ECO:0000256" key="10">
    <source>
        <dbReference type="NCBIfam" id="TIGR00232"/>
    </source>
</evidence>
<evidence type="ECO:0000256" key="3">
    <source>
        <dbReference type="ARBA" id="ARBA00013152"/>
    </source>
</evidence>
<feature type="binding site" evidence="13">
    <location>
        <position position="441"/>
    </location>
    <ligand>
        <name>thiamine diphosphate</name>
        <dbReference type="ChEBI" id="CHEBI:58937"/>
    </ligand>
</feature>
<evidence type="ECO:0000256" key="8">
    <source>
        <dbReference type="ARBA" id="ARBA00023052"/>
    </source>
</evidence>
<evidence type="ECO:0000256" key="6">
    <source>
        <dbReference type="ARBA" id="ARBA00022723"/>
    </source>
</evidence>
<keyword evidence="8 13" id="KW-0786">Thiamine pyrophosphate</keyword>
<evidence type="ECO:0000256" key="13">
    <source>
        <dbReference type="PIRSR" id="PIRSR605478-3"/>
    </source>
</evidence>
<feature type="binding site" evidence="14">
    <location>
        <position position="161"/>
    </location>
    <ligand>
        <name>Mg(2+)</name>
        <dbReference type="ChEBI" id="CHEBI:18420"/>
    </ligand>
</feature>
<feature type="binding site" evidence="12">
    <location>
        <position position="389"/>
    </location>
    <ligand>
        <name>substrate</name>
    </ligand>
</feature>
<dbReference type="InterPro" id="IPR055152">
    <property type="entry name" value="Transketolase-like_C_2"/>
</dbReference>
<dbReference type="InterPro" id="IPR029061">
    <property type="entry name" value="THDP-binding"/>
</dbReference>
<feature type="active site" description="Proton donor" evidence="11">
    <location>
        <position position="416"/>
    </location>
</feature>
<feature type="domain" description="Transketolase-like pyrimidine-binding" evidence="16">
    <location>
        <begin position="359"/>
        <end position="529"/>
    </location>
</feature>
<dbReference type="InterPro" id="IPR009014">
    <property type="entry name" value="Transketo_C/PFOR_II"/>
</dbReference>
<dbReference type="CDD" id="cd02012">
    <property type="entry name" value="TPP_TK"/>
    <property type="match status" value="1"/>
</dbReference>
<evidence type="ECO:0000256" key="11">
    <source>
        <dbReference type="PIRSR" id="PIRSR605478-1"/>
    </source>
</evidence>
<feature type="binding site" evidence="12">
    <location>
        <position position="477"/>
    </location>
    <ligand>
        <name>substrate</name>
    </ligand>
</feature>
<evidence type="ECO:0000256" key="5">
    <source>
        <dbReference type="ARBA" id="ARBA00022679"/>
    </source>
</evidence>
<dbReference type="NCBIfam" id="TIGR00232">
    <property type="entry name" value="tktlase_bact"/>
    <property type="match status" value="1"/>
</dbReference>
<comment type="similarity">
    <text evidence="1">Belongs to the transketolase family.</text>
</comment>
<dbReference type="SUPFAM" id="SSF52518">
    <property type="entry name" value="Thiamin diphosphate-binding fold (THDP-binding)"/>
    <property type="match status" value="2"/>
</dbReference>
<dbReference type="InterPro" id="IPR005474">
    <property type="entry name" value="Transketolase_N"/>
</dbReference>
<feature type="binding site" evidence="14">
    <location>
        <position position="193"/>
    </location>
    <ligand>
        <name>Mg(2+)</name>
        <dbReference type="ChEBI" id="CHEBI:18420"/>
    </ligand>
</feature>
<evidence type="ECO:0000256" key="2">
    <source>
        <dbReference type="ARBA" id="ARBA00011738"/>
    </source>
</evidence>
<evidence type="ECO:0000313" key="17">
    <source>
        <dbReference type="EMBL" id="CAA9501754.1"/>
    </source>
</evidence>
<dbReference type="InterPro" id="IPR020826">
    <property type="entry name" value="Transketolase_BS"/>
</dbReference>
<dbReference type="FunFam" id="3.40.50.970:FF:000003">
    <property type="entry name" value="Transketolase"/>
    <property type="match status" value="1"/>
</dbReference>
<proteinExistence type="inferred from homology"/>
<feature type="binding site" evidence="13">
    <location>
        <begin position="120"/>
        <end position="122"/>
    </location>
    <ligand>
        <name>thiamine diphosphate</name>
        <dbReference type="ChEBI" id="CHEBI:58937"/>
    </ligand>
</feature>
<evidence type="ECO:0000256" key="1">
    <source>
        <dbReference type="ARBA" id="ARBA00007131"/>
    </source>
</evidence>
<dbReference type="GO" id="GO:0004802">
    <property type="term" value="F:transketolase activity"/>
    <property type="evidence" value="ECO:0007669"/>
    <property type="project" value="UniProtKB-UniRule"/>
</dbReference>
<dbReference type="AlphaFoldDB" id="A0A6J4SLF5"/>
<comment type="cofactor">
    <cofactor evidence="13">
        <name>thiamine diphosphate</name>
        <dbReference type="ChEBI" id="CHEBI:58937"/>
    </cofactor>
    <text evidence="13">Binds 1 thiamine pyrophosphate per subunit. During the reaction, the substrate forms a covalent intermediate with the cofactor.</text>
</comment>
<evidence type="ECO:0000256" key="7">
    <source>
        <dbReference type="ARBA" id="ARBA00022842"/>
    </source>
</evidence>
<feature type="site" description="Important for catalytic activity" evidence="15">
    <location>
        <position position="267"/>
    </location>
</feature>
<feature type="binding site" evidence="13">
    <location>
        <position position="162"/>
    </location>
    <ligand>
        <name>thiamine diphosphate</name>
        <dbReference type="ChEBI" id="CHEBI:58937"/>
    </ligand>
</feature>
<gene>
    <name evidence="17" type="ORF">AVDCRST_MAG69-1929</name>
</gene>
<name>A0A6J4SLF5_9ACTN</name>
<feature type="binding site" evidence="13">
    <location>
        <position position="267"/>
    </location>
    <ligand>
        <name>thiamine diphosphate</name>
        <dbReference type="ChEBI" id="CHEBI:58937"/>
    </ligand>
</feature>
<evidence type="ECO:0000256" key="14">
    <source>
        <dbReference type="PIRSR" id="PIRSR605478-4"/>
    </source>
</evidence>
<feature type="binding site" evidence="12">
    <location>
        <position position="32"/>
    </location>
    <ligand>
        <name>substrate</name>
    </ligand>
</feature>
<comment type="subunit">
    <text evidence="2">Homodimer.</text>
</comment>
<dbReference type="SUPFAM" id="SSF52922">
    <property type="entry name" value="TK C-terminal domain-like"/>
    <property type="match status" value="1"/>
</dbReference>
<dbReference type="Pfam" id="PF00456">
    <property type="entry name" value="Transketolase_N"/>
    <property type="match status" value="1"/>
</dbReference>
<feature type="binding site" evidence="12">
    <location>
        <position position="473"/>
    </location>
    <ligand>
        <name>substrate</name>
    </ligand>
</feature>
<evidence type="ECO:0000256" key="12">
    <source>
        <dbReference type="PIRSR" id="PIRSR605478-2"/>
    </source>
</evidence>
<dbReference type="InterPro" id="IPR005475">
    <property type="entry name" value="Transketolase-like_Pyr-bd"/>
</dbReference>
<reference evidence="17" key="1">
    <citation type="submission" date="2020-02" db="EMBL/GenBank/DDBJ databases">
        <authorList>
            <person name="Meier V. D."/>
        </authorList>
    </citation>
    <scope>NUCLEOTIDE SEQUENCE</scope>
    <source>
        <strain evidence="17">AVDCRST_MAG69</strain>
    </source>
</reference>
<feature type="binding site" evidence="12">
    <location>
        <position position="465"/>
    </location>
    <ligand>
        <name>substrate</name>
    </ligand>
</feature>
<feature type="site" description="Important for catalytic activity" evidence="15">
    <location>
        <position position="32"/>
    </location>
</feature>
<keyword evidence="6 14" id="KW-0479">Metal-binding</keyword>
<comment type="cofactor">
    <cofactor evidence="14">
        <name>Mg(2+)</name>
        <dbReference type="ChEBI" id="CHEBI:18420"/>
    </cofactor>
    <text evidence="14">Binds 1 Mg(2+) ion per subunit. Can also utilize other divalent metal cations, such as Ca(2+), Mn(2+) and Co(2+).</text>
</comment>
<feature type="binding site" evidence="12">
    <location>
        <position position="362"/>
    </location>
    <ligand>
        <name>substrate</name>
    </ligand>
</feature>
<dbReference type="FunFam" id="3.40.50.920:FF:000003">
    <property type="entry name" value="Transketolase"/>
    <property type="match status" value="1"/>
</dbReference>
<feature type="binding site" evidence="12">
    <location>
        <position position="267"/>
    </location>
    <ligand>
        <name>substrate</name>
    </ligand>
</feature>
<dbReference type="PANTHER" id="PTHR43522:SF2">
    <property type="entry name" value="TRANSKETOLASE 1-RELATED"/>
    <property type="match status" value="1"/>
</dbReference>
<feature type="binding site" evidence="14">
    <location>
        <position position="191"/>
    </location>
    <ligand>
        <name>Mg(2+)</name>
        <dbReference type="ChEBI" id="CHEBI:18420"/>
    </ligand>
</feature>